<dbReference type="PANTHER" id="PTHR42709">
    <property type="entry name" value="ALKALINE PHOSPHATASE LIKE PROTEIN"/>
    <property type="match status" value="1"/>
</dbReference>
<evidence type="ECO:0000256" key="3">
    <source>
        <dbReference type="ARBA" id="ARBA00022692"/>
    </source>
</evidence>
<evidence type="ECO:0000313" key="9">
    <source>
        <dbReference type="Proteomes" id="UP000422569"/>
    </source>
</evidence>
<evidence type="ECO:0000259" key="7">
    <source>
        <dbReference type="Pfam" id="PF09335"/>
    </source>
</evidence>
<evidence type="ECO:0000256" key="2">
    <source>
        <dbReference type="ARBA" id="ARBA00022475"/>
    </source>
</evidence>
<proteinExistence type="predicted"/>
<feature type="transmembrane region" description="Helical" evidence="6">
    <location>
        <begin position="171"/>
        <end position="192"/>
    </location>
</feature>
<feature type="transmembrane region" description="Helical" evidence="6">
    <location>
        <begin position="140"/>
        <end position="159"/>
    </location>
</feature>
<evidence type="ECO:0000256" key="6">
    <source>
        <dbReference type="SAM" id="Phobius"/>
    </source>
</evidence>
<evidence type="ECO:0000256" key="4">
    <source>
        <dbReference type="ARBA" id="ARBA00022989"/>
    </source>
</evidence>
<keyword evidence="4 6" id="KW-1133">Transmembrane helix</keyword>
<keyword evidence="5 6" id="KW-0472">Membrane</keyword>
<comment type="subcellular location">
    <subcellularLocation>
        <location evidence="1">Cell membrane</location>
        <topology evidence="1">Multi-pass membrane protein</topology>
    </subcellularLocation>
</comment>
<dbReference type="AlphaFoldDB" id="A0A6B8M9R9"/>
<dbReference type="Pfam" id="PF09335">
    <property type="entry name" value="VTT_dom"/>
    <property type="match status" value="1"/>
</dbReference>
<keyword evidence="9" id="KW-1185">Reference proteome</keyword>
<dbReference type="PANTHER" id="PTHR42709:SF6">
    <property type="entry name" value="UNDECAPRENYL PHOSPHATE TRANSPORTER A"/>
    <property type="match status" value="1"/>
</dbReference>
<evidence type="ECO:0000313" key="8">
    <source>
        <dbReference type="EMBL" id="QGM98023.1"/>
    </source>
</evidence>
<dbReference type="Proteomes" id="UP000422569">
    <property type="component" value="Chromosome"/>
</dbReference>
<keyword evidence="3 6" id="KW-0812">Transmembrane</keyword>
<dbReference type="EMBL" id="CP044331">
    <property type="protein sequence ID" value="QGM98023.1"/>
    <property type="molecule type" value="Genomic_DNA"/>
</dbReference>
<sequence>MFDPAHLASLLQHYGYWAVGGVVMLESAGVPLPGETILVAASIYAGHSHALAIEGVVLAAAVGAILGDNAGYWLGRELGTPLLDRFGPRLGVTPEKIQIGQYFFRRWGGYVVFIGRFIALLRVLAAFLAGVNRLAPPTFFFFNAAGALVWSHLFGYGAYMLGAEIEKVKGPIGIAGLVIGAIGFIAGLRYYIANEEALIARAKEEMAKEPVV</sequence>
<gene>
    <name evidence="8" type="ORF">F7D14_11405</name>
</gene>
<evidence type="ECO:0000256" key="1">
    <source>
        <dbReference type="ARBA" id="ARBA00004651"/>
    </source>
</evidence>
<dbReference type="InterPro" id="IPR051311">
    <property type="entry name" value="DedA_domain"/>
</dbReference>
<protein>
    <submittedName>
        <fullName evidence="8">DedA family protein</fullName>
    </submittedName>
</protein>
<evidence type="ECO:0000256" key="5">
    <source>
        <dbReference type="ARBA" id="ARBA00023136"/>
    </source>
</evidence>
<reference evidence="8 9" key="1">
    <citation type="submission" date="2019-09" db="EMBL/GenBank/DDBJ databases">
        <title>Isolation and complete genome sequencing of Methylocystis species.</title>
        <authorList>
            <person name="Rumah B.L."/>
            <person name="Stead C.E."/>
            <person name="Stevens B.C."/>
            <person name="Minton N.P."/>
            <person name="Grosse-Honebrink A."/>
            <person name="Zhang Y."/>
        </authorList>
    </citation>
    <scope>NUCLEOTIDE SEQUENCE [LARGE SCALE GENOMIC DNA]</scope>
    <source>
        <strain evidence="8 9">BRCS2</strain>
    </source>
</reference>
<dbReference type="RefSeq" id="WP_016919387.1">
    <property type="nucleotide sequence ID" value="NZ_CP044331.1"/>
</dbReference>
<keyword evidence="2" id="KW-1003">Cell membrane</keyword>
<accession>A0A6B8M9R9</accession>
<feature type="transmembrane region" description="Helical" evidence="6">
    <location>
        <begin position="107"/>
        <end position="128"/>
    </location>
</feature>
<dbReference type="InterPro" id="IPR032816">
    <property type="entry name" value="VTT_dom"/>
</dbReference>
<name>A0A6B8M9R9_9HYPH</name>
<organism evidence="8 9">
    <name type="scientific">Methylocystis parvus</name>
    <dbReference type="NCBI Taxonomy" id="134"/>
    <lineage>
        <taxon>Bacteria</taxon>
        <taxon>Pseudomonadati</taxon>
        <taxon>Pseudomonadota</taxon>
        <taxon>Alphaproteobacteria</taxon>
        <taxon>Hyphomicrobiales</taxon>
        <taxon>Methylocystaceae</taxon>
        <taxon>Methylocystis</taxon>
    </lineage>
</organism>
<feature type="domain" description="VTT" evidence="7">
    <location>
        <begin position="32"/>
        <end position="156"/>
    </location>
</feature>
<dbReference type="KEGG" id="mpar:F7D14_11405"/>
<dbReference type="GO" id="GO:0005886">
    <property type="term" value="C:plasma membrane"/>
    <property type="evidence" value="ECO:0007669"/>
    <property type="project" value="UniProtKB-SubCell"/>
</dbReference>